<evidence type="ECO:0000313" key="3">
    <source>
        <dbReference type="EMBL" id="MDX6806469.1"/>
    </source>
</evidence>
<comment type="caution">
    <text evidence="3">The sequence shown here is derived from an EMBL/GenBank/DDBJ whole genome shotgun (WGS) entry which is preliminary data.</text>
</comment>
<evidence type="ECO:0000313" key="4">
    <source>
        <dbReference type="Proteomes" id="UP001274321"/>
    </source>
</evidence>
<dbReference type="EMBL" id="JAXAFJ010000005">
    <property type="protein sequence ID" value="MDX6806469.1"/>
    <property type="molecule type" value="Genomic_DNA"/>
</dbReference>
<evidence type="ECO:0000256" key="2">
    <source>
        <dbReference type="SAM" id="SignalP"/>
    </source>
</evidence>
<feature type="region of interest" description="Disordered" evidence="1">
    <location>
        <begin position="266"/>
        <end position="307"/>
    </location>
</feature>
<dbReference type="RefSeq" id="WP_319844596.1">
    <property type="nucleotide sequence ID" value="NZ_JAXAFJ010000005.1"/>
</dbReference>
<feature type="signal peptide" evidence="2">
    <location>
        <begin position="1"/>
        <end position="20"/>
    </location>
</feature>
<dbReference type="Pfam" id="PF17038">
    <property type="entry name" value="CBP_BcsN"/>
    <property type="match status" value="1"/>
</dbReference>
<accession>A0ABU4RQT0</accession>
<dbReference type="InterPro" id="IPR031482">
    <property type="entry name" value="CBP_BcsN"/>
</dbReference>
<keyword evidence="2" id="KW-0732">Signal</keyword>
<feature type="compositionally biased region" description="Basic and acidic residues" evidence="1">
    <location>
        <begin position="266"/>
        <end position="278"/>
    </location>
</feature>
<feature type="chain" id="PRO_5045568165" evidence="2">
    <location>
        <begin position="21"/>
        <end position="307"/>
    </location>
</feature>
<organism evidence="3 4">
    <name type="scientific">Terrihabitans rhizophilus</name>
    <dbReference type="NCBI Taxonomy" id="3092662"/>
    <lineage>
        <taxon>Bacteria</taxon>
        <taxon>Pseudomonadati</taxon>
        <taxon>Pseudomonadota</taxon>
        <taxon>Alphaproteobacteria</taxon>
        <taxon>Hyphomicrobiales</taxon>
        <taxon>Terrihabitans</taxon>
    </lineage>
</organism>
<reference evidence="3 4" key="1">
    <citation type="submission" date="2023-11" db="EMBL/GenBank/DDBJ databases">
        <authorList>
            <person name="Bao R."/>
        </authorList>
    </citation>
    <scope>NUCLEOTIDE SEQUENCE [LARGE SCALE GENOMIC DNA]</scope>
    <source>
        <strain evidence="3 4">PJ23</strain>
    </source>
</reference>
<dbReference type="Proteomes" id="UP001274321">
    <property type="component" value="Unassembled WGS sequence"/>
</dbReference>
<gene>
    <name evidence="3" type="primary">bcsN</name>
    <name evidence="3" type="ORF">SCD90_10365</name>
</gene>
<protein>
    <submittedName>
        <fullName evidence="3">Cellulose biosynthesis protein BcsN</fullName>
    </submittedName>
</protein>
<keyword evidence="4" id="KW-1185">Reference proteome</keyword>
<name>A0ABU4RQT0_9HYPH</name>
<sequence length="307" mass="32738">MTMNPSLRCAVLAVAGLVLAGCGGARQGPTLTSQFTQVTATEAFASLPPGAPETVAVIQKNFRNARSQDIILSTVSRTPGQNRLTVSMFGPMPDNTGSDNVLPNPIDTIPELGVEVRKEFQTVPMQISTYFVQNKYGPFGYAMGRPAPGELCMYAWQRITQTSGPNVNLFFTTRGAIVVRMRICETGATESSLIALMYGYVINATFTEGNWNPYGTPVQIDHDLGKAGGDPVTPIGLLGDATVLEGVVGPAPETVVTRRSSGAIYKDAELRQPNERNSWRPGAASAPQEPERDYSGYASVPPPPGGN</sequence>
<proteinExistence type="predicted"/>
<evidence type="ECO:0000256" key="1">
    <source>
        <dbReference type="SAM" id="MobiDB-lite"/>
    </source>
</evidence>